<name>A0A0C2K419_9VIBR</name>
<proteinExistence type="predicted"/>
<dbReference type="SUPFAM" id="SSF110087">
    <property type="entry name" value="DR1885-like metal-binding protein"/>
    <property type="match status" value="1"/>
</dbReference>
<dbReference type="Gene3D" id="2.60.40.1890">
    <property type="entry name" value="PCu(A)C copper chaperone"/>
    <property type="match status" value="1"/>
</dbReference>
<evidence type="ECO:0008006" key="4">
    <source>
        <dbReference type="Google" id="ProtNLM"/>
    </source>
</evidence>
<evidence type="ECO:0000313" key="2">
    <source>
        <dbReference type="EMBL" id="KII76678.1"/>
    </source>
</evidence>
<sequence length="173" mass="18855">MKSPILTLSLALILSAAPTLASAHAHAEVQDGDGLKNTHQLSTTDAQSQQAQIDHLQVENAYVKATIPGIKVSSGYMKMTNTGESPIRIVAVETSAAKHAEIHRMFMRDSKMAMRKVDSIEIQPKQTFELTPGGFHLMFMGVAQQFKANESISLTLIEEGGSRHSINMPIVKE</sequence>
<evidence type="ECO:0000313" key="3">
    <source>
        <dbReference type="Proteomes" id="UP000031672"/>
    </source>
</evidence>
<organism evidence="2 3">
    <name type="scientific">Vibrio renipiscarius</name>
    <dbReference type="NCBI Taxonomy" id="1461322"/>
    <lineage>
        <taxon>Bacteria</taxon>
        <taxon>Pseudomonadati</taxon>
        <taxon>Pseudomonadota</taxon>
        <taxon>Gammaproteobacteria</taxon>
        <taxon>Vibrionales</taxon>
        <taxon>Vibrionaceae</taxon>
        <taxon>Vibrio</taxon>
    </lineage>
</organism>
<dbReference type="PANTHER" id="PTHR36302:SF1">
    <property type="entry name" value="COPPER CHAPERONE PCU(A)C"/>
    <property type="match status" value="1"/>
</dbReference>
<comment type="caution">
    <text evidence="2">The sequence shown here is derived from an EMBL/GenBank/DDBJ whole genome shotgun (WGS) entry which is preliminary data.</text>
</comment>
<dbReference type="Pfam" id="PF04314">
    <property type="entry name" value="PCuAC"/>
    <property type="match status" value="1"/>
</dbReference>
<dbReference type="RefSeq" id="WP_040992650.1">
    <property type="nucleotide sequence ID" value="NZ_JTKH01000024.1"/>
</dbReference>
<gene>
    <name evidence="2" type="ORF">OJ16_18065</name>
</gene>
<feature type="signal peptide" evidence="1">
    <location>
        <begin position="1"/>
        <end position="27"/>
    </location>
</feature>
<accession>A0A0C2K419</accession>
<feature type="chain" id="PRO_5009758681" description="Transporter" evidence="1">
    <location>
        <begin position="28"/>
        <end position="173"/>
    </location>
</feature>
<reference evidence="2 3" key="1">
    <citation type="submission" date="2014-11" db="EMBL/GenBank/DDBJ databases">
        <title>Draft Genome Sequence of Vibrio piscirenalis strains CECT 8603T and CECT 8604, two marine Gammaproteobacterium isolated from cultured gilthead sea bream (Sparus aurata).</title>
        <authorList>
            <person name="Arahal D.R."/>
            <person name="Rodrigo-Torres L."/>
            <person name="Lucena T."/>
            <person name="Pujalte M.J."/>
        </authorList>
    </citation>
    <scope>NUCLEOTIDE SEQUENCE [LARGE SCALE GENOMIC DNA]</scope>
    <source>
        <strain evidence="2 3">DCR 1-4-2</strain>
    </source>
</reference>
<evidence type="ECO:0000256" key="1">
    <source>
        <dbReference type="SAM" id="SignalP"/>
    </source>
</evidence>
<dbReference type="STRING" id="1461322.OJ16_18065"/>
<accession>A0A0C2NDW1</accession>
<dbReference type="InterPro" id="IPR007410">
    <property type="entry name" value="LpqE-like"/>
</dbReference>
<dbReference type="AlphaFoldDB" id="A0A0C2K419"/>
<dbReference type="InterPro" id="IPR058248">
    <property type="entry name" value="Lxx211020-like"/>
</dbReference>
<dbReference type="EMBL" id="JTKH01000024">
    <property type="protein sequence ID" value="KII76678.1"/>
    <property type="molecule type" value="Genomic_DNA"/>
</dbReference>
<dbReference type="OrthoDB" id="9796962at2"/>
<keyword evidence="1" id="KW-0732">Signal</keyword>
<protein>
    <recommendedName>
        <fullName evidence="4">Transporter</fullName>
    </recommendedName>
</protein>
<dbReference type="PANTHER" id="PTHR36302">
    <property type="entry name" value="BLR7088 PROTEIN"/>
    <property type="match status" value="1"/>
</dbReference>
<dbReference type="InterPro" id="IPR036182">
    <property type="entry name" value="PCuAC_sf"/>
</dbReference>
<keyword evidence="3" id="KW-1185">Reference proteome</keyword>
<dbReference type="Proteomes" id="UP000031672">
    <property type="component" value="Unassembled WGS sequence"/>
</dbReference>